<accession>A0A814YHA1</accession>
<feature type="domain" description="Alcohol dehydrogenase-like C-terminal" evidence="3">
    <location>
        <begin position="32"/>
        <end position="154"/>
    </location>
</feature>
<dbReference type="Proteomes" id="UP000663829">
    <property type="component" value="Unassembled WGS sequence"/>
</dbReference>
<proteinExistence type="predicted"/>
<keyword evidence="8" id="KW-1185">Reference proteome</keyword>
<dbReference type="AlphaFoldDB" id="A0A814YHA1"/>
<keyword evidence="1" id="KW-0521">NADP</keyword>
<name>A0A814YHA1_9BILA</name>
<gene>
    <name evidence="5" type="ORF">GPM918_LOCUS25157</name>
    <name evidence="4" type="ORF">OVA965_LOCUS18369</name>
    <name evidence="7" type="ORF">SRO942_LOCUS25163</name>
    <name evidence="6" type="ORF">TMI583_LOCUS18381</name>
</gene>
<dbReference type="InterPro" id="IPR013149">
    <property type="entry name" value="ADH-like_C"/>
</dbReference>
<evidence type="ECO:0000313" key="5">
    <source>
        <dbReference type="EMBL" id="CAF1230649.1"/>
    </source>
</evidence>
<dbReference type="Proteomes" id="UP000677228">
    <property type="component" value="Unassembled WGS sequence"/>
</dbReference>
<evidence type="ECO:0000256" key="1">
    <source>
        <dbReference type="ARBA" id="ARBA00022857"/>
    </source>
</evidence>
<dbReference type="GO" id="GO:0016651">
    <property type="term" value="F:oxidoreductase activity, acting on NAD(P)H"/>
    <property type="evidence" value="ECO:0007669"/>
    <property type="project" value="TreeGrafter"/>
</dbReference>
<evidence type="ECO:0000259" key="3">
    <source>
        <dbReference type="Pfam" id="PF00107"/>
    </source>
</evidence>
<dbReference type="SUPFAM" id="SSF51735">
    <property type="entry name" value="NAD(P)-binding Rossmann-fold domains"/>
    <property type="match status" value="1"/>
</dbReference>
<dbReference type="Gene3D" id="3.40.50.720">
    <property type="entry name" value="NAD(P)-binding Rossmann-like Domain"/>
    <property type="match status" value="1"/>
</dbReference>
<dbReference type="EMBL" id="CAJOBC010009658">
    <property type="protein sequence ID" value="CAF3993348.1"/>
    <property type="molecule type" value="Genomic_DNA"/>
</dbReference>
<evidence type="ECO:0000256" key="2">
    <source>
        <dbReference type="ARBA" id="ARBA00023002"/>
    </source>
</evidence>
<dbReference type="Proteomes" id="UP000682733">
    <property type="component" value="Unassembled WGS sequence"/>
</dbReference>
<dbReference type="Pfam" id="PF00107">
    <property type="entry name" value="ADH_zinc_N"/>
    <property type="match status" value="1"/>
</dbReference>
<evidence type="ECO:0000313" key="8">
    <source>
        <dbReference type="Proteomes" id="UP000663829"/>
    </source>
</evidence>
<evidence type="ECO:0000313" key="6">
    <source>
        <dbReference type="EMBL" id="CAF3844132.1"/>
    </source>
</evidence>
<reference evidence="5" key="1">
    <citation type="submission" date="2021-02" db="EMBL/GenBank/DDBJ databases">
        <authorList>
            <person name="Nowell W R."/>
        </authorList>
    </citation>
    <scope>NUCLEOTIDE SEQUENCE</scope>
</reference>
<protein>
    <recommendedName>
        <fullName evidence="3">Alcohol dehydrogenase-like C-terminal domain-containing protein</fullName>
    </recommendedName>
</protein>
<dbReference type="EMBL" id="CAJNOQ010009652">
    <property type="protein sequence ID" value="CAF1230649.1"/>
    <property type="molecule type" value="Genomic_DNA"/>
</dbReference>
<sequence length="215" mass="23473">MAQSVMVTMRHRFLRCFERLKAWSQSVTTQSGVGSYIVGVSKAMGAKVITSASKDDAIKLLKDTLKADHVLNHAKQDIVEEVLKLTNGKGADIVYDATYSESSFDKSIQTVAEGGHWIVLGSQFANEDSKEAKALAKRKASVIHADMAKYSINPEYVAKVKSFYGGALKHATEWVEQGKLHPITQTIKLEQVQETLALVAKGKTGTGKVVAIIHQ</sequence>
<evidence type="ECO:0000313" key="4">
    <source>
        <dbReference type="EMBL" id="CAF1081181.1"/>
    </source>
</evidence>
<dbReference type="PANTHER" id="PTHR48106">
    <property type="entry name" value="QUINONE OXIDOREDUCTASE PIG3-RELATED"/>
    <property type="match status" value="1"/>
</dbReference>
<dbReference type="GO" id="GO:0070402">
    <property type="term" value="F:NADPH binding"/>
    <property type="evidence" value="ECO:0007669"/>
    <property type="project" value="TreeGrafter"/>
</dbReference>
<dbReference type="EMBL" id="CAJNOK010009103">
    <property type="protein sequence ID" value="CAF1081181.1"/>
    <property type="molecule type" value="Genomic_DNA"/>
</dbReference>
<dbReference type="EMBL" id="CAJOBA010009119">
    <property type="protein sequence ID" value="CAF3844132.1"/>
    <property type="molecule type" value="Genomic_DNA"/>
</dbReference>
<comment type="caution">
    <text evidence="5">The sequence shown here is derived from an EMBL/GenBank/DDBJ whole genome shotgun (WGS) entry which is preliminary data.</text>
</comment>
<keyword evidence="2" id="KW-0560">Oxidoreductase</keyword>
<dbReference type="InterPro" id="IPR036291">
    <property type="entry name" value="NAD(P)-bd_dom_sf"/>
</dbReference>
<dbReference type="Gene3D" id="3.90.180.10">
    <property type="entry name" value="Medium-chain alcohol dehydrogenases, catalytic domain"/>
    <property type="match status" value="1"/>
</dbReference>
<dbReference type="Proteomes" id="UP000681722">
    <property type="component" value="Unassembled WGS sequence"/>
</dbReference>
<organism evidence="5 8">
    <name type="scientific">Didymodactylos carnosus</name>
    <dbReference type="NCBI Taxonomy" id="1234261"/>
    <lineage>
        <taxon>Eukaryota</taxon>
        <taxon>Metazoa</taxon>
        <taxon>Spiralia</taxon>
        <taxon>Gnathifera</taxon>
        <taxon>Rotifera</taxon>
        <taxon>Eurotatoria</taxon>
        <taxon>Bdelloidea</taxon>
        <taxon>Philodinida</taxon>
        <taxon>Philodinidae</taxon>
        <taxon>Didymodactylos</taxon>
    </lineage>
</organism>
<evidence type="ECO:0000313" key="7">
    <source>
        <dbReference type="EMBL" id="CAF3993348.1"/>
    </source>
</evidence>
<dbReference type="OrthoDB" id="3509362at2759"/>